<evidence type="ECO:0000256" key="7">
    <source>
        <dbReference type="ARBA" id="ARBA00023065"/>
    </source>
</evidence>
<keyword evidence="10" id="KW-0175">Coiled coil</keyword>
<dbReference type="PANTHER" id="PTHR11629:SF63">
    <property type="entry name" value="V-TYPE PROTON ATPASE SUBUNIT A"/>
    <property type="match status" value="1"/>
</dbReference>
<feature type="transmembrane region" description="Helical" evidence="9">
    <location>
        <begin position="738"/>
        <end position="763"/>
    </location>
</feature>
<dbReference type="Pfam" id="PF01496">
    <property type="entry name" value="V_ATPase_I"/>
    <property type="match status" value="2"/>
</dbReference>
<evidence type="ECO:0000313" key="12">
    <source>
        <dbReference type="Proteomes" id="UP001497382"/>
    </source>
</evidence>
<dbReference type="GO" id="GO:0005886">
    <property type="term" value="C:plasma membrane"/>
    <property type="evidence" value="ECO:0007669"/>
    <property type="project" value="TreeGrafter"/>
</dbReference>
<feature type="transmembrane region" description="Helical" evidence="9">
    <location>
        <begin position="452"/>
        <end position="471"/>
    </location>
</feature>
<keyword evidence="7 9" id="KW-0406">Ion transport</keyword>
<comment type="function">
    <text evidence="9">Essential component of the vacuolar proton pump (V-ATPase), a multimeric enzyme that catalyzes the translocation of protons across the membranes. Required for assembly and activity of the V-ATPase.</text>
</comment>
<evidence type="ECO:0000256" key="8">
    <source>
        <dbReference type="ARBA" id="ARBA00023136"/>
    </source>
</evidence>
<feature type="transmembrane region" description="Helical" evidence="9">
    <location>
        <begin position="408"/>
        <end position="432"/>
    </location>
</feature>
<dbReference type="Proteomes" id="UP001497382">
    <property type="component" value="Unassembled WGS sequence"/>
</dbReference>
<feature type="transmembrane region" description="Helical" evidence="9">
    <location>
        <begin position="572"/>
        <end position="592"/>
    </location>
</feature>
<keyword evidence="4 9" id="KW-0812">Transmembrane</keyword>
<evidence type="ECO:0000256" key="2">
    <source>
        <dbReference type="ARBA" id="ARBA00009904"/>
    </source>
</evidence>
<dbReference type="InterPro" id="IPR026028">
    <property type="entry name" value="V-type_ATPase_116kDa_su_euka"/>
</dbReference>
<comment type="subcellular location">
    <subcellularLocation>
        <location evidence="1">Membrane</location>
        <topology evidence="1">Multi-pass membrane protein</topology>
    </subcellularLocation>
</comment>
<sequence length="807" mass="92413">MGSLFRSESMALCQLFLQNESAYSAVSNLGELGLVQFRDINASVSAFQRRFVNQVRRCEEMERKLTYVESEIIKDEIPVQDLEQNPTAPQPKELIDLESTFEKLENELREVNSNSEALKKTYFELTELKNVLIQAHTFFADSPKTLQETHPHHQVDTMDQTNLVANEVSATPAQHGFVTGVILRERIIGFEMMLWRVCRGKVFLKQAELDSAIEDPITGAKLNKVVFMLFFQGDQLKGRVKKICDGFHATLYPCPESYEERDKMLTGVKTRLEDLNQVLNQTQDHRHRLLVNAAKSIKVWLIKVRKVKAIYHTMNLFNQDVTKECLIAECWCSDKRMSEVQQALRDASEQSGSSVPSIVNRMETKESPPTYNILNKFTSGFQNIVDAYGVASYMEVNPAPYTIITFPFIFAVMFGDCGHGLLMALFAFWMILKERQFMAKKSDNEIWNTMFGGRYIIFLMGLFSIYTGLIYNDAFAKSINIFGSPWKIPPINISKEAKSIILNPVVSFNTSAPYPFGLDPIWQTATNKIMFLNSYKMKVSIILGVSQMLFGVMLSIWNHIFFRRYINIICEFIPQLLFLLSIFGYLVVLIILKWFWFDATRSSCAPSLLIALINMFLMTYPTEPCYLVSMYGAQEAVQKFLVALALICIPWMLLIKPIYMHMGRHKRHRYEVTPSEGHEEQGFGDLFIHQAIHTIEYCLGSISHTASYLRLWALSLAHAQLSEVLWNMVMKNAFMIKGYAGCISIYVVFAFWAGLTIGILLVMEGLSAFLHALRLHWVEFQSKFYDGQGYAFVPFSFKAIVEGQSEL</sequence>
<feature type="transmembrane region" description="Helical" evidence="9">
    <location>
        <begin position="640"/>
        <end position="659"/>
    </location>
</feature>
<evidence type="ECO:0000256" key="9">
    <source>
        <dbReference type="RuleBase" id="RU361189"/>
    </source>
</evidence>
<dbReference type="PANTHER" id="PTHR11629">
    <property type="entry name" value="VACUOLAR PROTON ATPASES"/>
    <property type="match status" value="1"/>
</dbReference>
<evidence type="ECO:0000256" key="4">
    <source>
        <dbReference type="ARBA" id="ARBA00022692"/>
    </source>
</evidence>
<evidence type="ECO:0000256" key="6">
    <source>
        <dbReference type="ARBA" id="ARBA00022989"/>
    </source>
</evidence>
<feature type="transmembrane region" description="Helical" evidence="9">
    <location>
        <begin position="539"/>
        <end position="560"/>
    </location>
</feature>
<name>A0AAV1ZE18_9ARAC</name>
<evidence type="ECO:0000313" key="11">
    <source>
        <dbReference type="EMBL" id="CAL1269961.1"/>
    </source>
</evidence>
<protein>
    <recommendedName>
        <fullName evidence="9">V-type proton ATPase subunit a</fullName>
    </recommendedName>
</protein>
<evidence type="ECO:0000256" key="1">
    <source>
        <dbReference type="ARBA" id="ARBA00004141"/>
    </source>
</evidence>
<dbReference type="GO" id="GO:0007035">
    <property type="term" value="P:vacuolar acidification"/>
    <property type="evidence" value="ECO:0007669"/>
    <property type="project" value="TreeGrafter"/>
</dbReference>
<accession>A0AAV1ZE18</accession>
<dbReference type="InterPro" id="IPR002490">
    <property type="entry name" value="V-ATPase_116kDa_su"/>
</dbReference>
<comment type="caution">
    <text evidence="11">The sequence shown here is derived from an EMBL/GenBank/DDBJ whole genome shotgun (WGS) entry which is preliminary data.</text>
</comment>
<keyword evidence="8 9" id="KW-0472">Membrane</keyword>
<keyword evidence="12" id="KW-1185">Reference proteome</keyword>
<evidence type="ECO:0000256" key="3">
    <source>
        <dbReference type="ARBA" id="ARBA00022448"/>
    </source>
</evidence>
<dbReference type="PIRSF" id="PIRSF001293">
    <property type="entry name" value="ATP6V0A1"/>
    <property type="match status" value="1"/>
</dbReference>
<reference evidence="11 12" key="1">
    <citation type="submission" date="2024-04" db="EMBL/GenBank/DDBJ databases">
        <authorList>
            <person name="Rising A."/>
            <person name="Reimegard J."/>
            <person name="Sonavane S."/>
            <person name="Akerstrom W."/>
            <person name="Nylinder S."/>
            <person name="Hedman E."/>
            <person name="Kallberg Y."/>
        </authorList>
    </citation>
    <scope>NUCLEOTIDE SEQUENCE [LARGE SCALE GENOMIC DNA]</scope>
</reference>
<keyword evidence="3 9" id="KW-0813">Transport</keyword>
<proteinExistence type="inferred from homology"/>
<evidence type="ECO:0000256" key="10">
    <source>
        <dbReference type="SAM" id="Coils"/>
    </source>
</evidence>
<dbReference type="GO" id="GO:0000220">
    <property type="term" value="C:vacuolar proton-transporting V-type ATPase, V0 domain"/>
    <property type="evidence" value="ECO:0007669"/>
    <property type="project" value="InterPro"/>
</dbReference>
<evidence type="ECO:0000256" key="5">
    <source>
        <dbReference type="ARBA" id="ARBA00022781"/>
    </source>
</evidence>
<keyword evidence="5 9" id="KW-0375">Hydrogen ion transport</keyword>
<organism evidence="11 12">
    <name type="scientific">Larinioides sclopetarius</name>
    <dbReference type="NCBI Taxonomy" id="280406"/>
    <lineage>
        <taxon>Eukaryota</taxon>
        <taxon>Metazoa</taxon>
        <taxon>Ecdysozoa</taxon>
        <taxon>Arthropoda</taxon>
        <taxon>Chelicerata</taxon>
        <taxon>Arachnida</taxon>
        <taxon>Araneae</taxon>
        <taxon>Araneomorphae</taxon>
        <taxon>Entelegynae</taxon>
        <taxon>Araneoidea</taxon>
        <taxon>Araneidae</taxon>
        <taxon>Larinioides</taxon>
    </lineage>
</organism>
<keyword evidence="6 9" id="KW-1133">Transmembrane helix</keyword>
<dbReference type="GO" id="GO:0051117">
    <property type="term" value="F:ATPase binding"/>
    <property type="evidence" value="ECO:0007669"/>
    <property type="project" value="TreeGrafter"/>
</dbReference>
<gene>
    <name evidence="11" type="ORF">LARSCL_LOCUS5031</name>
</gene>
<feature type="coiled-coil region" evidence="10">
    <location>
        <begin position="94"/>
        <end position="121"/>
    </location>
</feature>
<comment type="similarity">
    <text evidence="2 9">Belongs to the V-ATPase 116 kDa subunit family.</text>
</comment>
<dbReference type="AlphaFoldDB" id="A0AAV1ZE18"/>
<dbReference type="GO" id="GO:0046961">
    <property type="term" value="F:proton-transporting ATPase activity, rotational mechanism"/>
    <property type="evidence" value="ECO:0007669"/>
    <property type="project" value="InterPro"/>
</dbReference>
<dbReference type="EMBL" id="CAXIEN010000045">
    <property type="protein sequence ID" value="CAL1269961.1"/>
    <property type="molecule type" value="Genomic_DNA"/>
</dbReference>